<evidence type="ECO:0000256" key="2">
    <source>
        <dbReference type="ARBA" id="ARBA00022490"/>
    </source>
</evidence>
<evidence type="ECO:0000313" key="6">
    <source>
        <dbReference type="EMBL" id="SDR88544.1"/>
    </source>
</evidence>
<dbReference type="Pfam" id="PF05400">
    <property type="entry name" value="FliT"/>
    <property type="match status" value="1"/>
</dbReference>
<name>A0A1H1MP29_9GAMM</name>
<gene>
    <name evidence="6" type="ORF">SAMN05216421_0512</name>
</gene>
<dbReference type="STRING" id="487184.SAMN05216421_0512"/>
<organism evidence="6 7">
    <name type="scientific">Halopseudomonas xinjiangensis</name>
    <dbReference type="NCBI Taxonomy" id="487184"/>
    <lineage>
        <taxon>Bacteria</taxon>
        <taxon>Pseudomonadati</taxon>
        <taxon>Pseudomonadota</taxon>
        <taxon>Gammaproteobacteria</taxon>
        <taxon>Pseudomonadales</taxon>
        <taxon>Pseudomonadaceae</taxon>
        <taxon>Halopseudomonas</taxon>
    </lineage>
</organism>
<evidence type="ECO:0000256" key="5">
    <source>
        <dbReference type="ARBA" id="ARBA00093797"/>
    </source>
</evidence>
<dbReference type="Gene3D" id="1.20.58.380">
    <property type="entry name" value="Flagellar protein flit"/>
    <property type="match status" value="1"/>
</dbReference>
<dbReference type="RefSeq" id="WP_093391674.1">
    <property type="nucleotide sequence ID" value="NZ_LT629736.1"/>
</dbReference>
<dbReference type="GO" id="GO:0044781">
    <property type="term" value="P:bacterial-type flagellum organization"/>
    <property type="evidence" value="ECO:0007669"/>
    <property type="project" value="UniProtKB-KW"/>
</dbReference>
<dbReference type="InterPro" id="IPR008622">
    <property type="entry name" value="FliT"/>
</dbReference>
<evidence type="ECO:0000256" key="3">
    <source>
        <dbReference type="ARBA" id="ARBA00022795"/>
    </source>
</evidence>
<evidence type="ECO:0000256" key="1">
    <source>
        <dbReference type="ARBA" id="ARBA00004514"/>
    </source>
</evidence>
<proteinExistence type="predicted"/>
<protein>
    <recommendedName>
        <fullName evidence="5">Flagellar protein FliT</fullName>
    </recommendedName>
</protein>
<dbReference type="Proteomes" id="UP000243207">
    <property type="component" value="Chromosome I"/>
</dbReference>
<reference evidence="7" key="1">
    <citation type="submission" date="2016-10" db="EMBL/GenBank/DDBJ databases">
        <authorList>
            <person name="Varghese N."/>
            <person name="Submissions S."/>
        </authorList>
    </citation>
    <scope>NUCLEOTIDE SEQUENCE [LARGE SCALE GENOMIC DNA]</scope>
    <source>
        <strain evidence="7">NRRL B-51270</strain>
    </source>
</reference>
<comment type="subcellular location">
    <subcellularLocation>
        <location evidence="1">Cytoplasm</location>
        <location evidence="1">Cytosol</location>
    </subcellularLocation>
</comment>
<keyword evidence="2" id="KW-0963">Cytoplasm</keyword>
<dbReference type="EMBL" id="LT629736">
    <property type="protein sequence ID" value="SDR88544.1"/>
    <property type="molecule type" value="Genomic_DNA"/>
</dbReference>
<keyword evidence="3" id="KW-1005">Bacterial flagellum biogenesis</keyword>
<dbReference type="AlphaFoldDB" id="A0A1H1MP29"/>
<evidence type="ECO:0000256" key="4">
    <source>
        <dbReference type="ARBA" id="ARBA00023186"/>
    </source>
</evidence>
<accession>A0A1H1MP29</accession>
<evidence type="ECO:0000313" key="7">
    <source>
        <dbReference type="Proteomes" id="UP000243207"/>
    </source>
</evidence>
<keyword evidence="4" id="KW-0143">Chaperone</keyword>
<keyword evidence="7" id="KW-1185">Reference proteome</keyword>
<sequence>MAHAVEQLEQTHRALIVAVQAGDWEQVGELDVLCRDLVGRAMQNPERDEQALAEALTSLSDTYREVIGLCQAVQGKLAEELHGIQRSKESAKVYQMFS</sequence>
<dbReference type="OrthoDB" id="7013020at2"/>